<evidence type="ECO:0000259" key="6">
    <source>
        <dbReference type="Pfam" id="PF25781"/>
    </source>
</evidence>
<dbReference type="InterPro" id="IPR024679">
    <property type="entry name" value="Ipi1_N"/>
</dbReference>
<dbReference type="Pfam" id="PF12333">
    <property type="entry name" value="Ipi1_N"/>
    <property type="match status" value="1"/>
</dbReference>
<comment type="similarity">
    <text evidence="3">Belongs to the IPI1/TEX10 family.</text>
</comment>
<reference evidence="7" key="3">
    <citation type="submission" date="2025-09" db="UniProtKB">
        <authorList>
            <consortium name="Ensembl"/>
        </authorList>
    </citation>
    <scope>IDENTIFICATION</scope>
</reference>
<keyword evidence="8" id="KW-1185">Reference proteome</keyword>
<comment type="subcellular location">
    <subcellularLocation>
        <location evidence="1">Nucleus</location>
        <location evidence="1">Nucleolus</location>
    </subcellularLocation>
    <subcellularLocation>
        <location evidence="2">Nucleus</location>
        <location evidence="2">Nucleoplasm</location>
    </subcellularLocation>
</comment>
<keyword evidence="4" id="KW-0539">Nucleus</keyword>
<evidence type="ECO:0000256" key="1">
    <source>
        <dbReference type="ARBA" id="ARBA00004604"/>
    </source>
</evidence>
<dbReference type="PANTHER" id="PTHR16056">
    <property type="entry name" value="REGULATOR OF MICROTUBULE DYNAMICS PROTEIN"/>
    <property type="match status" value="1"/>
</dbReference>
<dbReference type="SUPFAM" id="SSF48371">
    <property type="entry name" value="ARM repeat"/>
    <property type="match status" value="1"/>
</dbReference>
<dbReference type="Proteomes" id="UP000694620">
    <property type="component" value="Chromosome 13"/>
</dbReference>
<dbReference type="AlphaFoldDB" id="A0A8C4T0T1"/>
<proteinExistence type="inferred from homology"/>
<feature type="domain" description="TEX10-like TPR repeats" evidence="6">
    <location>
        <begin position="548"/>
        <end position="912"/>
    </location>
</feature>
<name>A0A8C4T0T1_ERPCA</name>
<evidence type="ECO:0000313" key="7">
    <source>
        <dbReference type="Ensembl" id="ENSECRP00000022497.1"/>
    </source>
</evidence>
<organism evidence="7 8">
    <name type="scientific">Erpetoichthys calabaricus</name>
    <name type="common">Rope fish</name>
    <name type="synonym">Calamoichthys calabaricus</name>
    <dbReference type="NCBI Taxonomy" id="27687"/>
    <lineage>
        <taxon>Eukaryota</taxon>
        <taxon>Metazoa</taxon>
        <taxon>Chordata</taxon>
        <taxon>Craniata</taxon>
        <taxon>Vertebrata</taxon>
        <taxon>Euteleostomi</taxon>
        <taxon>Actinopterygii</taxon>
        <taxon>Polypteriformes</taxon>
        <taxon>Polypteridae</taxon>
        <taxon>Erpetoichthys</taxon>
    </lineage>
</organism>
<dbReference type="InterPro" id="IPR011989">
    <property type="entry name" value="ARM-like"/>
</dbReference>
<dbReference type="PANTHER" id="PTHR16056:SF2">
    <property type="entry name" value="TESTIS-EXPRESSED PROTEIN 10"/>
    <property type="match status" value="1"/>
</dbReference>
<reference evidence="7" key="1">
    <citation type="submission" date="2021-06" db="EMBL/GenBank/DDBJ databases">
        <authorList>
            <consortium name="Wellcome Sanger Institute Data Sharing"/>
        </authorList>
    </citation>
    <scope>NUCLEOTIDE SEQUENCE [LARGE SCALE GENOMIC DNA]</scope>
</reference>
<dbReference type="GeneTree" id="ENSGT00950000182992"/>
<dbReference type="InterPro" id="IPR057949">
    <property type="entry name" value="TPR_TEX10"/>
</dbReference>
<feature type="domain" description="Pre-rRNA-processing protein Ipi1 N-terminal" evidence="5">
    <location>
        <begin position="133"/>
        <end position="231"/>
    </location>
</feature>
<evidence type="ECO:0000256" key="2">
    <source>
        <dbReference type="ARBA" id="ARBA00004642"/>
    </source>
</evidence>
<protein>
    <submittedName>
        <fullName evidence="7">Testis expressed 10</fullName>
    </submittedName>
</protein>
<dbReference type="FunFam" id="1.25.10.10:FF:000164">
    <property type="entry name" value="Testis-expressed sequence 10 protein"/>
    <property type="match status" value="1"/>
</dbReference>
<dbReference type="GO" id="GO:0071339">
    <property type="term" value="C:MLL1 complex"/>
    <property type="evidence" value="ECO:0007669"/>
    <property type="project" value="TreeGrafter"/>
</dbReference>
<dbReference type="Gene3D" id="1.25.10.10">
    <property type="entry name" value="Leucine-rich Repeat Variant"/>
    <property type="match status" value="1"/>
</dbReference>
<evidence type="ECO:0000259" key="5">
    <source>
        <dbReference type="Pfam" id="PF12333"/>
    </source>
</evidence>
<gene>
    <name evidence="7" type="primary">TEX10</name>
</gene>
<dbReference type="Ensembl" id="ENSECRT00000022976.1">
    <property type="protein sequence ID" value="ENSECRP00000022497.1"/>
    <property type="gene ID" value="ENSECRG00000015212.1"/>
</dbReference>
<evidence type="ECO:0000256" key="4">
    <source>
        <dbReference type="ARBA" id="ARBA00023242"/>
    </source>
</evidence>
<dbReference type="Pfam" id="PF25781">
    <property type="entry name" value="TPR_TEX10"/>
    <property type="match status" value="1"/>
</dbReference>
<evidence type="ECO:0000313" key="8">
    <source>
        <dbReference type="Proteomes" id="UP000694620"/>
    </source>
</evidence>
<dbReference type="InterPro" id="IPR016024">
    <property type="entry name" value="ARM-type_fold"/>
</dbReference>
<dbReference type="GO" id="GO:0005730">
    <property type="term" value="C:nucleolus"/>
    <property type="evidence" value="ECO:0007669"/>
    <property type="project" value="UniProtKB-SubCell"/>
</dbReference>
<accession>A0A8C4T0T1</accession>
<sequence>MTKKRKRQDDFQKVKLRVGKRKAKPDNTTNVNFRTKAIHITEQLKTDQSLPATHRKLNIKDLLSQMHHYSAGVKQSALSGLKELLTQHSFVLQTHLSSILSEVTAVFTDKDPPVRSAAIRLLQSLAVRIPPKHIAPFFPLVSAHLSSAMTHITEAIQEDALNVLDILLEHYPELLTSCSSVLLKNFVELISHQRYSKTLKTPGWILSVNPDRKYSSQKWRLSVLTRLCKFLQALVDQQPTAGQNCRAQADTLEIDERKSSASQISPLDITWEEHSFGTEGIQLFENSGSQPNVKSCFQLRTSLGLVTVAEEGLTSAESLKSFIQTLIPILFECWIEACPEDRTGTTPGNLLEPDCILLLYHVLSIICLLRQLATTQNLFPNMESWFRGNYLNDFKNRFMKYFPYSEVEIAKHRNKGVKRDKSASGSLAGVDTLSLNLMVCRVMVPMTNSALVQQDSVWLSPIRMFVTQNLSCDSKLNTKELTGLLQVVWRLAVTQRNKAVTEELLRAVQLQYQQRSLIMPIRILLLRFFRALYLLEKEANPQIAKSKVLSRWLAKLPLQLAQLGPRNAQLSAHLIEIIHAAASRANKELLQGLQAQICHLYDPDDGAFVLLPHECQQKLVQLLYFLPSLPCELLSCLSHCCNGGRFLASLAASLIRIVHIRSSFVAWVNYNQEVAVSDADYFSFLFSCLTGFAAEDLNMLQRSSDVYQTQLSPIFLYLTDVEKFMHHWDVAEEVCLCLATISSRTQCLDILQNAICKNLANLQVIPDSTAAAVLHAVSKLLDLAYIPSEVLLRFLANCCCSVLLLMLEESDSEEQGQKREAMWGACLEALSSIPRVLRLMLQSLRVTEACQEVIPVVARMIRLLLQHTQLRNHMLANSALLQQIIQEIMRCRSGDSREQWFAELQYCFSVFISGQSRGTSATQEMY</sequence>
<evidence type="ECO:0000256" key="3">
    <source>
        <dbReference type="ARBA" id="ARBA00006427"/>
    </source>
</evidence>
<reference evidence="7" key="2">
    <citation type="submission" date="2025-08" db="UniProtKB">
        <authorList>
            <consortium name="Ensembl"/>
        </authorList>
    </citation>
    <scope>IDENTIFICATION</scope>
</reference>